<feature type="chain" id="PRO_5046347325" evidence="2">
    <location>
        <begin position="20"/>
        <end position="156"/>
    </location>
</feature>
<evidence type="ECO:0000256" key="1">
    <source>
        <dbReference type="SAM" id="MobiDB-lite"/>
    </source>
</evidence>
<dbReference type="EMBL" id="JAGTXB010000019">
    <property type="protein sequence ID" value="MBS0031026.1"/>
    <property type="molecule type" value="Genomic_DNA"/>
</dbReference>
<keyword evidence="4" id="KW-1185">Reference proteome</keyword>
<evidence type="ECO:0000256" key="2">
    <source>
        <dbReference type="SAM" id="SignalP"/>
    </source>
</evidence>
<name>A0ABS5J7G9_9BACT</name>
<accession>A0ABS5J7G9</accession>
<comment type="caution">
    <text evidence="3">The sequence shown here is derived from an EMBL/GenBank/DDBJ whole genome shotgun (WGS) entry which is preliminary data.</text>
</comment>
<feature type="signal peptide" evidence="2">
    <location>
        <begin position="1"/>
        <end position="19"/>
    </location>
</feature>
<proteinExistence type="predicted"/>
<keyword evidence="2" id="KW-0732">Signal</keyword>
<evidence type="ECO:0000313" key="4">
    <source>
        <dbReference type="Proteomes" id="UP000676386"/>
    </source>
</evidence>
<dbReference type="RefSeq" id="WP_211976164.1">
    <property type="nucleotide sequence ID" value="NZ_CBFHAM010000010.1"/>
</dbReference>
<dbReference type="Proteomes" id="UP000676386">
    <property type="component" value="Unassembled WGS sequence"/>
</dbReference>
<gene>
    <name evidence="3" type="ORF">KE626_27110</name>
</gene>
<sequence length="156" mass="15591">MKSKVLMIVALFFSGAAFAQQASIQTSGNTTVTKQQSTVSGSSSNSAGANVTAPQGSTGMDASQSGEATINTNAIKDAGGTATGHVREKAQTITAIAVQQGQTTIKTVADHAVKVEGGVIKTAANVRAVGQQAIKVAPVPIRVNTRITGGAALGIL</sequence>
<feature type="compositionally biased region" description="Low complexity" evidence="1">
    <location>
        <begin position="27"/>
        <end position="53"/>
    </location>
</feature>
<protein>
    <submittedName>
        <fullName evidence="3">Uncharacterized protein</fullName>
    </submittedName>
</protein>
<organism evidence="3 4">
    <name type="scientific">Chitinophaga hostae</name>
    <dbReference type="NCBI Taxonomy" id="2831022"/>
    <lineage>
        <taxon>Bacteria</taxon>
        <taxon>Pseudomonadati</taxon>
        <taxon>Bacteroidota</taxon>
        <taxon>Chitinophagia</taxon>
        <taxon>Chitinophagales</taxon>
        <taxon>Chitinophagaceae</taxon>
        <taxon>Chitinophaga</taxon>
    </lineage>
</organism>
<reference evidence="3 4" key="1">
    <citation type="submission" date="2021-04" db="EMBL/GenBank/DDBJ databases">
        <title>Chitinophaga sp. nov., isolated from the rhizosphere soil.</title>
        <authorList>
            <person name="He S."/>
        </authorList>
    </citation>
    <scope>NUCLEOTIDE SEQUENCE [LARGE SCALE GENOMIC DNA]</scope>
    <source>
        <strain evidence="3 4">2R12</strain>
    </source>
</reference>
<feature type="region of interest" description="Disordered" evidence="1">
    <location>
        <begin position="27"/>
        <end position="65"/>
    </location>
</feature>
<evidence type="ECO:0000313" key="3">
    <source>
        <dbReference type="EMBL" id="MBS0031026.1"/>
    </source>
</evidence>
<feature type="compositionally biased region" description="Polar residues" evidence="1">
    <location>
        <begin position="54"/>
        <end position="65"/>
    </location>
</feature>